<dbReference type="RefSeq" id="WP_090678570.1">
    <property type="nucleotide sequence ID" value="NZ_FORU01000005.1"/>
</dbReference>
<dbReference type="OrthoDB" id="1120195at2"/>
<dbReference type="Proteomes" id="UP000243887">
    <property type="component" value="Unassembled WGS sequence"/>
</dbReference>
<name>A0A1I3Q5U0_9FLAO</name>
<protein>
    <submittedName>
        <fullName evidence="1">Uncharacterized protein</fullName>
    </submittedName>
</protein>
<sequence>MSEVVTYLNDKLSDFNLLDAMRRQLEKDFYSATFIEVSFDGLTIEELVNQVHQEINRIVSTDVSKFSNLLYRVDVSEASVDALKGLPIDVYWEQITFLILKREWQKVWIRNTL</sequence>
<dbReference type="AlphaFoldDB" id="A0A1I3Q5U0"/>
<gene>
    <name evidence="1" type="ORF">SAMN04487893_10586</name>
</gene>
<dbReference type="EMBL" id="FORU01000005">
    <property type="protein sequence ID" value="SFJ29604.1"/>
    <property type="molecule type" value="Genomic_DNA"/>
</dbReference>
<evidence type="ECO:0000313" key="2">
    <source>
        <dbReference type="Proteomes" id="UP000243887"/>
    </source>
</evidence>
<organism evidence="1 2">
    <name type="scientific">Myroides guanonis</name>
    <dbReference type="NCBI Taxonomy" id="1150112"/>
    <lineage>
        <taxon>Bacteria</taxon>
        <taxon>Pseudomonadati</taxon>
        <taxon>Bacteroidota</taxon>
        <taxon>Flavobacteriia</taxon>
        <taxon>Flavobacteriales</taxon>
        <taxon>Flavobacteriaceae</taxon>
        <taxon>Myroides</taxon>
    </lineage>
</organism>
<keyword evidence="2" id="KW-1185">Reference proteome</keyword>
<reference evidence="2" key="1">
    <citation type="submission" date="2016-10" db="EMBL/GenBank/DDBJ databases">
        <authorList>
            <person name="Varghese N."/>
            <person name="Submissions S."/>
        </authorList>
    </citation>
    <scope>NUCLEOTIDE SEQUENCE [LARGE SCALE GENOMIC DNA]</scope>
    <source>
        <strain evidence="2">DSM 26542</strain>
    </source>
</reference>
<evidence type="ECO:0000313" key="1">
    <source>
        <dbReference type="EMBL" id="SFJ29604.1"/>
    </source>
</evidence>
<accession>A0A1I3Q5U0</accession>
<dbReference type="STRING" id="1150112.SAMN04487893_10586"/>
<proteinExistence type="predicted"/>